<sequence>MGRPDQPRDKKGRWVARGGGAGAALVALIVALHSGGGGGGAAVESAASQSLKGKSSSKEAARKGNRAEAWKRLGLKSLKQTAKRDLKCVAASFSEVRDFFAHNPCRSLDRLLLAVADTSGNTVVVSVAWVKMAKTETTGKLKWIIDIQGSGDISPLASSALGLAGVDFTGHHYASRQSGPLLVVAETAPGGGHPGTELLNTVAEVAAEFPAP</sequence>
<evidence type="ECO:0000256" key="1">
    <source>
        <dbReference type="SAM" id="MobiDB-lite"/>
    </source>
</evidence>
<protein>
    <submittedName>
        <fullName evidence="2">Uncharacterized protein</fullName>
    </submittedName>
</protein>
<dbReference type="EMBL" id="FNON01000012">
    <property type="protein sequence ID" value="SDZ30559.1"/>
    <property type="molecule type" value="Genomic_DNA"/>
</dbReference>
<name>A0A1H3S074_9PSEU</name>
<keyword evidence="3" id="KW-1185">Reference proteome</keyword>
<dbReference type="STRING" id="589385.SAMN05421504_11288"/>
<dbReference type="OrthoDB" id="3470137at2"/>
<organism evidence="2 3">
    <name type="scientific">Amycolatopsis xylanica</name>
    <dbReference type="NCBI Taxonomy" id="589385"/>
    <lineage>
        <taxon>Bacteria</taxon>
        <taxon>Bacillati</taxon>
        <taxon>Actinomycetota</taxon>
        <taxon>Actinomycetes</taxon>
        <taxon>Pseudonocardiales</taxon>
        <taxon>Pseudonocardiaceae</taxon>
        <taxon>Amycolatopsis</taxon>
    </lineage>
</organism>
<proteinExistence type="predicted"/>
<dbReference type="RefSeq" id="WP_091298368.1">
    <property type="nucleotide sequence ID" value="NZ_FNON01000012.1"/>
</dbReference>
<dbReference type="AlphaFoldDB" id="A0A1H3S074"/>
<accession>A0A1H3S074</accession>
<gene>
    <name evidence="2" type="ORF">SAMN05421504_11288</name>
</gene>
<evidence type="ECO:0000313" key="3">
    <source>
        <dbReference type="Proteomes" id="UP000199515"/>
    </source>
</evidence>
<feature type="region of interest" description="Disordered" evidence="1">
    <location>
        <begin position="35"/>
        <end position="64"/>
    </location>
</feature>
<dbReference type="Proteomes" id="UP000199515">
    <property type="component" value="Unassembled WGS sequence"/>
</dbReference>
<reference evidence="2 3" key="1">
    <citation type="submission" date="2016-10" db="EMBL/GenBank/DDBJ databases">
        <authorList>
            <person name="de Groot N.N."/>
        </authorList>
    </citation>
    <scope>NUCLEOTIDE SEQUENCE [LARGE SCALE GENOMIC DNA]</scope>
    <source>
        <strain evidence="2 3">CPCC 202699</strain>
    </source>
</reference>
<evidence type="ECO:0000313" key="2">
    <source>
        <dbReference type="EMBL" id="SDZ30559.1"/>
    </source>
</evidence>